<keyword evidence="2" id="KW-0067">ATP-binding</keyword>
<evidence type="ECO:0000313" key="3">
    <source>
        <dbReference type="Proteomes" id="UP000293391"/>
    </source>
</evidence>
<reference evidence="2" key="2">
    <citation type="journal article" date="2019" name="Nat. Commun.">
        <title>Spatiotemporal dynamics of multidrug resistant bacteria on intensive care unit surfaces.</title>
        <authorList>
            <person name="D'Souza A.W."/>
            <person name="Potter R.F."/>
            <person name="Wallace M."/>
            <person name="Shupe A."/>
            <person name="Patel S."/>
            <person name="Sun X."/>
            <person name="Gul D."/>
            <person name="Kwon J.H."/>
            <person name="Andleeb S."/>
            <person name="Burnham C.D."/>
            <person name="Dantas G."/>
        </authorList>
    </citation>
    <scope>NUCLEOTIDE SEQUENCE</scope>
    <source>
        <strain evidence="2">AL_065</strain>
    </source>
</reference>
<name>A0AAJ4TVB8_ACILW</name>
<accession>A0AAJ4TVB8</accession>
<dbReference type="InterPro" id="IPR003959">
    <property type="entry name" value="ATPase_AAA_core"/>
</dbReference>
<dbReference type="PANTHER" id="PTHR43581:SF2">
    <property type="entry name" value="EXCINUCLEASE ATPASE SUBUNIT"/>
    <property type="match status" value="1"/>
</dbReference>
<dbReference type="GO" id="GO:0005524">
    <property type="term" value="F:ATP binding"/>
    <property type="evidence" value="ECO:0007669"/>
    <property type="project" value="UniProtKB-KW"/>
</dbReference>
<dbReference type="AlphaFoldDB" id="A0AAJ4TVB8"/>
<dbReference type="GO" id="GO:0016887">
    <property type="term" value="F:ATP hydrolysis activity"/>
    <property type="evidence" value="ECO:0007669"/>
    <property type="project" value="InterPro"/>
</dbReference>
<dbReference type="RefSeq" id="WP_129717814.1">
    <property type="nucleotide sequence ID" value="NZ_CP078052.1"/>
</dbReference>
<keyword evidence="2" id="KW-0614">Plasmid</keyword>
<dbReference type="Gene3D" id="3.40.50.300">
    <property type="entry name" value="P-loop containing nucleotide triphosphate hydrolases"/>
    <property type="match status" value="1"/>
</dbReference>
<dbReference type="SUPFAM" id="SSF52540">
    <property type="entry name" value="P-loop containing nucleoside triphosphate hydrolases"/>
    <property type="match status" value="1"/>
</dbReference>
<feature type="domain" description="ATPase AAA-type core" evidence="1">
    <location>
        <begin position="261"/>
        <end position="408"/>
    </location>
</feature>
<organism evidence="2 3">
    <name type="scientific">Acinetobacter lwoffii</name>
    <dbReference type="NCBI Taxonomy" id="28090"/>
    <lineage>
        <taxon>Bacteria</taxon>
        <taxon>Pseudomonadati</taxon>
        <taxon>Pseudomonadota</taxon>
        <taxon>Gammaproteobacteria</taxon>
        <taxon>Moraxellales</taxon>
        <taxon>Moraxellaceae</taxon>
        <taxon>Acinetobacter</taxon>
    </lineage>
</organism>
<sequence>MKVKSVSFDNKTYHFFKNDNDSDESENLFTILVGRNGSGKSRIFQKICLLHLNSIINSTNNIFSFNSYNESTIYKSVNDKSSLNYGEINYKLGKNDFSIKISKPNDLYDFSNRSLLFEKKIKTLNCNFFHEIKKIIAVSTSPFDKFPIPSRNFHLHENNFLEEKYIYRGAKIKINSQKDYLKTKFDQLGSSLINFFLRADKSKNKVSILLDTIGVDEKISMYFAFPWPFDPSDIINKEHGKNISESLSSIRFFKEKTPKINLSDAEEELLLKSLKLVMKYYDLKKHRNDNFSLDLNLFNVEELDNFDLLNSLSILANYDLIELVDIKFIKNKKYFHLTEASSGELSLIFNLLSIAGEIENESLILIDEPEISLHPEWQSNFIPLLHKMFSDYTGCHFIIATHSPQILSSIANTKSFIINLENDNKIIKGEEISEMSADYQLAYVFKEPGYKNEYLTRIALTTFSNVSKNKTFSPSDLISLGLLLENIEHMNTNDPLHQLIQSLEEMRKLYA</sequence>
<dbReference type="EMBL" id="CP078052">
    <property type="protein sequence ID" value="QXR09430.1"/>
    <property type="molecule type" value="Genomic_DNA"/>
</dbReference>
<reference evidence="2" key="3">
    <citation type="submission" date="2021-06" db="EMBL/GenBank/DDBJ databases">
        <authorList>
            <person name="Diorio-Toth L."/>
        </authorList>
    </citation>
    <scope>NUCLEOTIDE SEQUENCE</scope>
    <source>
        <strain evidence="2">AL_065</strain>
        <plasmid evidence="2">pAL_065-8</plasmid>
    </source>
</reference>
<protein>
    <submittedName>
        <fullName evidence="2">ATP-binding protein</fullName>
    </submittedName>
</protein>
<gene>
    <name evidence="2" type="ORF">EVX74_018300</name>
</gene>
<proteinExistence type="predicted"/>
<dbReference type="Proteomes" id="UP000293391">
    <property type="component" value="Plasmid pAL_065-8"/>
</dbReference>
<evidence type="ECO:0000259" key="1">
    <source>
        <dbReference type="Pfam" id="PF13304"/>
    </source>
</evidence>
<dbReference type="PANTHER" id="PTHR43581">
    <property type="entry name" value="ATP/GTP PHOSPHATASE"/>
    <property type="match status" value="1"/>
</dbReference>
<evidence type="ECO:0000313" key="2">
    <source>
        <dbReference type="EMBL" id="QXR09430.1"/>
    </source>
</evidence>
<dbReference type="Pfam" id="PF13304">
    <property type="entry name" value="AAA_21"/>
    <property type="match status" value="1"/>
</dbReference>
<reference evidence="2" key="1">
    <citation type="submission" date="2018-10" db="EMBL/GenBank/DDBJ databases">
        <authorList>
            <person name="D'Souza A.W."/>
            <person name="Potter R.F."/>
            <person name="Wallace M."/>
            <person name="Shupe A."/>
            <person name="Patel S."/>
            <person name="Sun S."/>
            <person name="Gul D."/>
            <person name="Kwon J.H."/>
            <person name="Andleeb S."/>
            <person name="Burnham C.-A.D."/>
            <person name="Dantas G."/>
        </authorList>
    </citation>
    <scope>NUCLEOTIDE SEQUENCE</scope>
    <source>
        <strain evidence="2">AL_065</strain>
        <plasmid evidence="2">pAL_065-8</plasmid>
    </source>
</reference>
<keyword evidence="2" id="KW-0547">Nucleotide-binding</keyword>
<dbReference type="InterPro" id="IPR051396">
    <property type="entry name" value="Bact_Antivir_Def_Nuclease"/>
</dbReference>
<dbReference type="InterPro" id="IPR027417">
    <property type="entry name" value="P-loop_NTPase"/>
</dbReference>
<geneLocation type="plasmid" evidence="2 3">
    <name>pAL_065-8</name>
</geneLocation>